<keyword evidence="8 13" id="KW-0862">Zinc</keyword>
<dbReference type="NCBIfam" id="TIGR01354">
    <property type="entry name" value="cyt_deam_tetra"/>
    <property type="match status" value="1"/>
</dbReference>
<evidence type="ECO:0000256" key="11">
    <source>
        <dbReference type="ARBA" id="ARBA00049558"/>
    </source>
</evidence>
<dbReference type="InterPro" id="IPR016193">
    <property type="entry name" value="Cytidine_deaminase-like"/>
</dbReference>
<evidence type="ECO:0000259" key="15">
    <source>
        <dbReference type="PROSITE" id="PS51747"/>
    </source>
</evidence>
<evidence type="ECO:0000256" key="2">
    <source>
        <dbReference type="ARBA" id="ARBA00003949"/>
    </source>
</evidence>
<dbReference type="KEGG" id="woc:BA177_15465"/>
<dbReference type="GO" id="GO:0005829">
    <property type="term" value="C:cytosol"/>
    <property type="evidence" value="ECO:0007669"/>
    <property type="project" value="TreeGrafter"/>
</dbReference>
<sequence length="131" mass="13757">MNDEELIDAASTVRERAYAPHSGYYVGAALLDESGKLHLGCNVENSSFPLGSCAEAGAISAMVAAGGKRIAKIAAVGGRSVLETCTPCGGCRQRIAEFADDDTRILLLDESGDVVSYSINELLPASFHLHE</sequence>
<comment type="cofactor">
    <cofactor evidence="1 13 14">
        <name>Zn(2+)</name>
        <dbReference type="ChEBI" id="CHEBI:29105"/>
    </cofactor>
</comment>
<evidence type="ECO:0000256" key="9">
    <source>
        <dbReference type="ARBA" id="ARBA00032005"/>
    </source>
</evidence>
<dbReference type="Pfam" id="PF00383">
    <property type="entry name" value="dCMP_cyt_deam_1"/>
    <property type="match status" value="1"/>
</dbReference>
<evidence type="ECO:0000256" key="7">
    <source>
        <dbReference type="ARBA" id="ARBA00022801"/>
    </source>
</evidence>
<evidence type="ECO:0000256" key="1">
    <source>
        <dbReference type="ARBA" id="ARBA00001947"/>
    </source>
</evidence>
<dbReference type="GO" id="GO:0072527">
    <property type="term" value="P:pyrimidine-containing compound metabolic process"/>
    <property type="evidence" value="ECO:0007669"/>
    <property type="project" value="UniProtKB-ARBA"/>
</dbReference>
<evidence type="ECO:0000256" key="14">
    <source>
        <dbReference type="RuleBase" id="RU364006"/>
    </source>
</evidence>
<dbReference type="CDD" id="cd01283">
    <property type="entry name" value="cytidine_deaminase"/>
    <property type="match status" value="1"/>
</dbReference>
<dbReference type="Gene3D" id="3.40.140.10">
    <property type="entry name" value="Cytidine Deaminase, domain 2"/>
    <property type="match status" value="1"/>
</dbReference>
<dbReference type="InterPro" id="IPR006262">
    <property type="entry name" value="Cyt_deam_tetra"/>
</dbReference>
<dbReference type="GO" id="GO:0004126">
    <property type="term" value="F:cytidine deaminase activity"/>
    <property type="evidence" value="ECO:0007669"/>
    <property type="project" value="UniProtKB-UniRule"/>
</dbReference>
<feature type="binding site" evidence="13">
    <location>
        <position position="88"/>
    </location>
    <ligand>
        <name>Zn(2+)</name>
        <dbReference type="ChEBI" id="CHEBI:29105"/>
        <note>catalytic</note>
    </ligand>
</feature>
<dbReference type="SUPFAM" id="SSF53927">
    <property type="entry name" value="Cytidine deaminase-like"/>
    <property type="match status" value="1"/>
</dbReference>
<dbReference type="FunFam" id="3.40.140.10:FF:000008">
    <property type="entry name" value="Cytidine deaminase"/>
    <property type="match status" value="1"/>
</dbReference>
<comment type="catalytic activity">
    <reaction evidence="11 14">
        <text>cytidine + H2O + H(+) = uridine + NH4(+)</text>
        <dbReference type="Rhea" id="RHEA:16069"/>
        <dbReference type="ChEBI" id="CHEBI:15377"/>
        <dbReference type="ChEBI" id="CHEBI:15378"/>
        <dbReference type="ChEBI" id="CHEBI:16704"/>
        <dbReference type="ChEBI" id="CHEBI:17562"/>
        <dbReference type="ChEBI" id="CHEBI:28938"/>
        <dbReference type="EC" id="3.5.4.5"/>
    </reaction>
</comment>
<evidence type="ECO:0000256" key="13">
    <source>
        <dbReference type="PIRSR" id="PIRSR606262-3"/>
    </source>
</evidence>
<reference evidence="16 17" key="1">
    <citation type="submission" date="2016-06" db="EMBL/GenBank/DDBJ databases">
        <title>Complete genome sequence of a deep-branching marine Gamma Proteobacterium Woeseia oceani type strain XK5.</title>
        <authorList>
            <person name="Mu D."/>
            <person name="Du Z."/>
        </authorList>
    </citation>
    <scope>NUCLEOTIDE SEQUENCE [LARGE SCALE GENOMIC DNA]</scope>
    <source>
        <strain evidence="16 17">XK5</strain>
    </source>
</reference>
<feature type="binding site" evidence="13">
    <location>
        <position position="53"/>
    </location>
    <ligand>
        <name>Zn(2+)</name>
        <dbReference type="ChEBI" id="CHEBI:29105"/>
        <note>catalytic</note>
    </ligand>
</feature>
<dbReference type="RefSeq" id="WP_068617671.1">
    <property type="nucleotide sequence ID" value="NZ_CP016268.1"/>
</dbReference>
<dbReference type="GO" id="GO:0042802">
    <property type="term" value="F:identical protein binding"/>
    <property type="evidence" value="ECO:0007669"/>
    <property type="project" value="UniProtKB-ARBA"/>
</dbReference>
<name>A0A193LJ25_9GAMM</name>
<dbReference type="NCBIfam" id="NF004064">
    <property type="entry name" value="PRK05578.1"/>
    <property type="match status" value="1"/>
</dbReference>
<dbReference type="InterPro" id="IPR016192">
    <property type="entry name" value="APOBEC/CMP_deaminase_Zn-bd"/>
</dbReference>
<evidence type="ECO:0000256" key="5">
    <source>
        <dbReference type="ARBA" id="ARBA00018266"/>
    </source>
</evidence>
<evidence type="ECO:0000256" key="3">
    <source>
        <dbReference type="ARBA" id="ARBA00006576"/>
    </source>
</evidence>
<accession>A0A193LJ25</accession>
<dbReference type="InterPro" id="IPR002125">
    <property type="entry name" value="CMP_dCMP_dom"/>
</dbReference>
<dbReference type="PROSITE" id="PS00903">
    <property type="entry name" value="CYT_DCMP_DEAMINASES_1"/>
    <property type="match status" value="1"/>
</dbReference>
<comment type="similarity">
    <text evidence="3 14">Belongs to the cytidine and deoxycytidylate deaminase family.</text>
</comment>
<evidence type="ECO:0000256" key="12">
    <source>
        <dbReference type="PIRSR" id="PIRSR606262-1"/>
    </source>
</evidence>
<evidence type="ECO:0000313" key="16">
    <source>
        <dbReference type="EMBL" id="ANO52399.1"/>
    </source>
</evidence>
<dbReference type="GO" id="GO:0055086">
    <property type="term" value="P:nucleobase-containing small molecule metabolic process"/>
    <property type="evidence" value="ECO:0007669"/>
    <property type="project" value="UniProtKB-ARBA"/>
</dbReference>
<dbReference type="GO" id="GO:0008270">
    <property type="term" value="F:zinc ion binding"/>
    <property type="evidence" value="ECO:0007669"/>
    <property type="project" value="UniProtKB-UniRule"/>
</dbReference>
<protein>
    <recommendedName>
        <fullName evidence="5 14">Cytidine deaminase</fullName>
        <ecNumber evidence="4 14">3.5.4.5</ecNumber>
    </recommendedName>
    <alternativeName>
        <fullName evidence="9 14">Cytidine aminohydrolase</fullName>
    </alternativeName>
</protein>
<dbReference type="Proteomes" id="UP000092695">
    <property type="component" value="Chromosome"/>
</dbReference>
<evidence type="ECO:0000256" key="4">
    <source>
        <dbReference type="ARBA" id="ARBA00012783"/>
    </source>
</evidence>
<keyword evidence="7 14" id="KW-0378">Hydrolase</keyword>
<keyword evidence="6 13" id="KW-0479">Metal-binding</keyword>
<dbReference type="PANTHER" id="PTHR11644:SF2">
    <property type="entry name" value="CYTIDINE DEAMINASE"/>
    <property type="match status" value="1"/>
</dbReference>
<evidence type="ECO:0000256" key="6">
    <source>
        <dbReference type="ARBA" id="ARBA00022723"/>
    </source>
</evidence>
<comment type="catalytic activity">
    <reaction evidence="10 14">
        <text>2'-deoxycytidine + H2O + H(+) = 2'-deoxyuridine + NH4(+)</text>
        <dbReference type="Rhea" id="RHEA:13433"/>
        <dbReference type="ChEBI" id="CHEBI:15377"/>
        <dbReference type="ChEBI" id="CHEBI:15378"/>
        <dbReference type="ChEBI" id="CHEBI:15698"/>
        <dbReference type="ChEBI" id="CHEBI:16450"/>
        <dbReference type="ChEBI" id="CHEBI:28938"/>
        <dbReference type="EC" id="3.5.4.5"/>
    </reaction>
</comment>
<comment type="function">
    <text evidence="2 14">This enzyme scavenges exogenous and endogenous cytidine and 2'-deoxycytidine for UMP synthesis.</text>
</comment>
<dbReference type="STRING" id="1548547.BA177_15465"/>
<evidence type="ECO:0000313" key="17">
    <source>
        <dbReference type="Proteomes" id="UP000092695"/>
    </source>
</evidence>
<dbReference type="PROSITE" id="PS51747">
    <property type="entry name" value="CYT_DCMP_DEAMINASES_2"/>
    <property type="match status" value="1"/>
</dbReference>
<dbReference type="PANTHER" id="PTHR11644">
    <property type="entry name" value="CYTIDINE DEAMINASE"/>
    <property type="match status" value="1"/>
</dbReference>
<evidence type="ECO:0000256" key="10">
    <source>
        <dbReference type="ARBA" id="ARBA00049252"/>
    </source>
</evidence>
<gene>
    <name evidence="16" type="ORF">BA177_15465</name>
</gene>
<evidence type="ECO:0000256" key="8">
    <source>
        <dbReference type="ARBA" id="ARBA00022833"/>
    </source>
</evidence>
<keyword evidence="17" id="KW-1185">Reference proteome</keyword>
<feature type="active site" description="Proton donor" evidence="12">
    <location>
        <position position="55"/>
    </location>
</feature>
<feature type="domain" description="CMP/dCMP-type deaminase" evidence="15">
    <location>
        <begin position="1"/>
        <end position="130"/>
    </location>
</feature>
<dbReference type="InterPro" id="IPR050202">
    <property type="entry name" value="Cyt/Deoxycyt_deaminase"/>
</dbReference>
<dbReference type="EC" id="3.5.4.5" evidence="4 14"/>
<proteinExistence type="inferred from homology"/>
<feature type="binding site" evidence="13">
    <location>
        <position position="91"/>
    </location>
    <ligand>
        <name>Zn(2+)</name>
        <dbReference type="ChEBI" id="CHEBI:29105"/>
        <note>catalytic</note>
    </ligand>
</feature>
<dbReference type="AlphaFoldDB" id="A0A193LJ25"/>
<organism evidence="16 17">
    <name type="scientific">Woeseia oceani</name>
    <dbReference type="NCBI Taxonomy" id="1548547"/>
    <lineage>
        <taxon>Bacteria</taxon>
        <taxon>Pseudomonadati</taxon>
        <taxon>Pseudomonadota</taxon>
        <taxon>Gammaproteobacteria</taxon>
        <taxon>Woeseiales</taxon>
        <taxon>Woeseiaceae</taxon>
        <taxon>Woeseia</taxon>
    </lineage>
</organism>
<dbReference type="EMBL" id="CP016268">
    <property type="protein sequence ID" value="ANO52399.1"/>
    <property type="molecule type" value="Genomic_DNA"/>
</dbReference>